<protein>
    <submittedName>
        <fullName evidence="2">Uncharacterized protein</fullName>
    </submittedName>
</protein>
<dbReference type="AlphaFoldDB" id="A0A382XES7"/>
<gene>
    <name evidence="2" type="ORF">METZ01_LOCUS422531</name>
</gene>
<proteinExistence type="predicted"/>
<feature type="transmembrane region" description="Helical" evidence="1">
    <location>
        <begin position="107"/>
        <end position="125"/>
    </location>
</feature>
<accession>A0A382XES7</accession>
<evidence type="ECO:0000256" key="1">
    <source>
        <dbReference type="SAM" id="Phobius"/>
    </source>
</evidence>
<sequence length="169" mass="18670">MLGTLILVMLGLLSYLAPLGTPVSAQELHRLLNEDRIGSIDVGVTAIVGHLTEPQLVTQLDGGRPAQVQAVRVFRSLVLDEQLDSLQQSGLDIRENSRTTDGALGPYTWAAVVGFLLIAGGWHLVDQAARHRRYGSPRQRIADLEKQLEQGKIDPDRFRREVEQLSTEL</sequence>
<keyword evidence="1" id="KW-0472">Membrane</keyword>
<evidence type="ECO:0000313" key="2">
    <source>
        <dbReference type="EMBL" id="SVD69677.1"/>
    </source>
</evidence>
<name>A0A382XES7_9ZZZZ</name>
<keyword evidence="1" id="KW-1133">Transmembrane helix</keyword>
<reference evidence="2" key="1">
    <citation type="submission" date="2018-05" db="EMBL/GenBank/DDBJ databases">
        <authorList>
            <person name="Lanie J.A."/>
            <person name="Ng W.-L."/>
            <person name="Kazmierczak K.M."/>
            <person name="Andrzejewski T.M."/>
            <person name="Davidsen T.M."/>
            <person name="Wayne K.J."/>
            <person name="Tettelin H."/>
            <person name="Glass J.I."/>
            <person name="Rusch D."/>
            <person name="Podicherti R."/>
            <person name="Tsui H.-C.T."/>
            <person name="Winkler M.E."/>
        </authorList>
    </citation>
    <scope>NUCLEOTIDE SEQUENCE</scope>
</reference>
<organism evidence="2">
    <name type="scientific">marine metagenome</name>
    <dbReference type="NCBI Taxonomy" id="408172"/>
    <lineage>
        <taxon>unclassified sequences</taxon>
        <taxon>metagenomes</taxon>
        <taxon>ecological metagenomes</taxon>
    </lineage>
</organism>
<keyword evidence="1" id="KW-0812">Transmembrane</keyword>
<dbReference type="EMBL" id="UINC01167267">
    <property type="protein sequence ID" value="SVD69677.1"/>
    <property type="molecule type" value="Genomic_DNA"/>
</dbReference>